<dbReference type="SUPFAM" id="SSF69593">
    <property type="entry name" value="Glycerol-3-phosphate (1)-acyltransferase"/>
    <property type="match status" value="1"/>
</dbReference>
<accession>A0A804N2S0</accession>
<evidence type="ECO:0000256" key="5">
    <source>
        <dbReference type="ARBA" id="ARBA00022679"/>
    </source>
</evidence>
<keyword evidence="17" id="KW-1267">Proteomics identification</keyword>
<protein>
    <recommendedName>
        <fullName evidence="14">Phospholipid/glycerol acyltransferase domain-containing protein</fullName>
    </recommendedName>
</protein>
<dbReference type="Gramene" id="Zm00001eb130340_T005">
    <property type="protein sequence ID" value="Zm00001eb130340_P005"/>
    <property type="gene ID" value="Zm00001eb130340"/>
</dbReference>
<evidence type="ECO:0007829" key="17">
    <source>
        <dbReference type="PeptideAtlas" id="A0A804N2S0"/>
    </source>
</evidence>
<dbReference type="CDD" id="cd07991">
    <property type="entry name" value="LPLAT_LPCAT1-like"/>
    <property type="match status" value="1"/>
</dbReference>
<sequence>MALDTADADAPRLRLDASAAVHPLLSDDGSTAAGETAEQLDARYAPYARRDAYGTMGRGPLPAAQAVRLALAAAVLLPLRFVAGMLVLLLYYLVCRACTLFVDADGGRPRLAGWRRKAVLRSGCALSRAMLFVFGFYWIRETRRRSPNAKGLNQDQFEESQRPGAIVSNHVSYVDILYHMSASFPSFVAKESVSRLPLIGLISNCLGCIFVQRESKSSEAKGVSGAVAERIQEVCQDKNTPMMLLFPGAPVQPVILKYPYRRFSPAWDSMDGARHVLLLLCQFINHMEVVRLPVYYPSQLEKEDPKLYANNVRKLIAMEGNLVLSNIGLAEKRVYHAALTGSSLPGARHEKDD</sequence>
<reference evidence="16" key="1">
    <citation type="submission" date="2015-12" db="EMBL/GenBank/DDBJ databases">
        <title>Update maize B73 reference genome by single molecule sequencing technologies.</title>
        <authorList>
            <consortium name="Maize Genome Sequencing Project"/>
            <person name="Ware D."/>
        </authorList>
    </citation>
    <scope>NUCLEOTIDE SEQUENCE [LARGE SCALE GENOMIC DNA]</scope>
    <source>
        <strain evidence="16">cv. B73</strain>
    </source>
</reference>
<keyword evidence="7 13" id="KW-1133">Transmembrane helix</keyword>
<reference evidence="15" key="2">
    <citation type="submission" date="2019-07" db="EMBL/GenBank/DDBJ databases">
        <authorList>
            <person name="Seetharam A."/>
            <person name="Woodhouse M."/>
            <person name="Cannon E."/>
        </authorList>
    </citation>
    <scope>NUCLEOTIDE SEQUENCE [LARGE SCALE GENOMIC DNA]</scope>
    <source>
        <strain evidence="15">cv. B73</strain>
    </source>
</reference>
<dbReference type="GO" id="GO:0008654">
    <property type="term" value="P:phospholipid biosynthetic process"/>
    <property type="evidence" value="ECO:0007669"/>
    <property type="project" value="UniProtKB-KW"/>
</dbReference>
<feature type="transmembrane region" description="Helical" evidence="13">
    <location>
        <begin position="118"/>
        <end position="139"/>
    </location>
</feature>
<reference evidence="15" key="3">
    <citation type="submission" date="2021-05" db="UniProtKB">
        <authorList>
            <consortium name="EnsemblPlants"/>
        </authorList>
    </citation>
    <scope>IDENTIFICATION</scope>
    <source>
        <strain evidence="15">cv. B73</strain>
    </source>
</reference>
<evidence type="ECO:0000256" key="13">
    <source>
        <dbReference type="SAM" id="Phobius"/>
    </source>
</evidence>
<comment type="similarity">
    <text evidence="3">Belongs to the 1-acyl-sn-glycerol-3-phosphate acyltransferase family.</text>
</comment>
<keyword evidence="16" id="KW-1185">Reference proteome</keyword>
<dbReference type="Proteomes" id="UP000007305">
    <property type="component" value="Chromosome 3"/>
</dbReference>
<name>A0A804N2S0_MAIZE</name>
<dbReference type="GO" id="GO:0008374">
    <property type="term" value="F:O-acyltransferase activity"/>
    <property type="evidence" value="ECO:0007669"/>
    <property type="project" value="InterPro"/>
</dbReference>
<keyword evidence="10" id="KW-0594">Phospholipid biosynthesis</keyword>
<evidence type="ECO:0000313" key="16">
    <source>
        <dbReference type="Proteomes" id="UP000007305"/>
    </source>
</evidence>
<dbReference type="InterPro" id="IPR002123">
    <property type="entry name" value="Plipid/glycerol_acylTrfase"/>
</dbReference>
<keyword evidence="6 13" id="KW-0812">Transmembrane</keyword>
<feature type="transmembrane region" description="Helical" evidence="13">
    <location>
        <begin position="69"/>
        <end position="94"/>
    </location>
</feature>
<evidence type="ECO:0000256" key="1">
    <source>
        <dbReference type="ARBA" id="ARBA00004370"/>
    </source>
</evidence>
<evidence type="ECO:0000256" key="7">
    <source>
        <dbReference type="ARBA" id="ARBA00022989"/>
    </source>
</evidence>
<keyword evidence="4" id="KW-0444">Lipid biosynthesis</keyword>
<evidence type="ECO:0000256" key="2">
    <source>
        <dbReference type="ARBA" id="ARBA00005189"/>
    </source>
</evidence>
<evidence type="ECO:0000313" key="15">
    <source>
        <dbReference type="EnsemblPlants" id="Zm00001eb130340_P005"/>
    </source>
</evidence>
<dbReference type="AlphaFoldDB" id="A0A804N2S0"/>
<dbReference type="SMART" id="SM00563">
    <property type="entry name" value="PlsC"/>
    <property type="match status" value="1"/>
</dbReference>
<proteinExistence type="evidence at protein level"/>
<comment type="pathway">
    <text evidence="2">Lipid metabolism.</text>
</comment>
<evidence type="ECO:0000256" key="10">
    <source>
        <dbReference type="ARBA" id="ARBA00023209"/>
    </source>
</evidence>
<keyword evidence="8" id="KW-0443">Lipid metabolism</keyword>
<keyword evidence="9 13" id="KW-0472">Membrane</keyword>
<evidence type="ECO:0000256" key="11">
    <source>
        <dbReference type="ARBA" id="ARBA00023264"/>
    </source>
</evidence>
<evidence type="ECO:0000256" key="9">
    <source>
        <dbReference type="ARBA" id="ARBA00023136"/>
    </source>
</evidence>
<evidence type="ECO:0000259" key="14">
    <source>
        <dbReference type="SMART" id="SM00563"/>
    </source>
</evidence>
<dbReference type="Pfam" id="PF01553">
    <property type="entry name" value="Acyltransferase"/>
    <property type="match status" value="1"/>
</dbReference>
<comment type="subcellular location">
    <subcellularLocation>
        <location evidence="1">Membrane</location>
    </subcellularLocation>
</comment>
<keyword evidence="11" id="KW-1208">Phospholipid metabolism</keyword>
<gene>
    <name evidence="15" type="primary">LOC100193648</name>
</gene>
<evidence type="ECO:0000256" key="12">
    <source>
        <dbReference type="ARBA" id="ARBA00023315"/>
    </source>
</evidence>
<evidence type="ECO:0000256" key="8">
    <source>
        <dbReference type="ARBA" id="ARBA00023098"/>
    </source>
</evidence>
<dbReference type="OrthoDB" id="272512at2759"/>
<dbReference type="PANTHER" id="PTHR23063">
    <property type="entry name" value="PHOSPHOLIPID ACYLTRANSFERASE"/>
    <property type="match status" value="1"/>
</dbReference>
<keyword evidence="5" id="KW-0808">Transferase</keyword>
<dbReference type="PANTHER" id="PTHR23063:SF39">
    <property type="entry name" value="LYSOPHOSPHOLIPID ACYLTRANSFERASE LPEAT1"/>
    <property type="match status" value="1"/>
</dbReference>
<organism evidence="15 16">
    <name type="scientific">Zea mays</name>
    <name type="common">Maize</name>
    <dbReference type="NCBI Taxonomy" id="4577"/>
    <lineage>
        <taxon>Eukaryota</taxon>
        <taxon>Viridiplantae</taxon>
        <taxon>Streptophyta</taxon>
        <taxon>Embryophyta</taxon>
        <taxon>Tracheophyta</taxon>
        <taxon>Spermatophyta</taxon>
        <taxon>Magnoliopsida</taxon>
        <taxon>Liliopsida</taxon>
        <taxon>Poales</taxon>
        <taxon>Poaceae</taxon>
        <taxon>PACMAD clade</taxon>
        <taxon>Panicoideae</taxon>
        <taxon>Andropogonodae</taxon>
        <taxon>Andropogoneae</taxon>
        <taxon>Tripsacinae</taxon>
        <taxon>Zea</taxon>
    </lineage>
</organism>
<dbReference type="EnsemblPlants" id="Zm00001eb130340_T005">
    <property type="protein sequence ID" value="Zm00001eb130340_P005"/>
    <property type="gene ID" value="Zm00001eb130340"/>
</dbReference>
<dbReference type="GO" id="GO:0016020">
    <property type="term" value="C:membrane"/>
    <property type="evidence" value="ECO:0007669"/>
    <property type="project" value="UniProtKB-SubCell"/>
</dbReference>
<feature type="domain" description="Phospholipid/glycerol acyltransferase" evidence="14">
    <location>
        <begin position="164"/>
        <end position="259"/>
    </location>
</feature>
<dbReference type="InterPro" id="IPR045252">
    <property type="entry name" value="LPCAT1-like"/>
</dbReference>
<evidence type="ECO:0000256" key="6">
    <source>
        <dbReference type="ARBA" id="ARBA00022692"/>
    </source>
</evidence>
<keyword evidence="12" id="KW-0012">Acyltransferase</keyword>
<evidence type="ECO:0000256" key="4">
    <source>
        <dbReference type="ARBA" id="ARBA00022516"/>
    </source>
</evidence>
<evidence type="ECO:0000256" key="3">
    <source>
        <dbReference type="ARBA" id="ARBA00008655"/>
    </source>
</evidence>